<dbReference type="FunFam" id="3.40.30.10:FF:000020">
    <property type="entry name" value="Peroxiredoxin"/>
    <property type="match status" value="1"/>
</dbReference>
<dbReference type="GO" id="GO:0045454">
    <property type="term" value="P:cell redox homeostasis"/>
    <property type="evidence" value="ECO:0007669"/>
    <property type="project" value="TreeGrafter"/>
</dbReference>
<dbReference type="InterPro" id="IPR013740">
    <property type="entry name" value="Redoxin"/>
</dbReference>
<comment type="catalytic activity">
    <reaction evidence="6">
        <text>a hydroperoxide + 2 glutathione = an alcohol + glutathione disulfide + H2O</text>
        <dbReference type="Rhea" id="RHEA:62632"/>
        <dbReference type="ChEBI" id="CHEBI:15377"/>
        <dbReference type="ChEBI" id="CHEBI:30879"/>
        <dbReference type="ChEBI" id="CHEBI:35924"/>
        <dbReference type="ChEBI" id="CHEBI:57925"/>
        <dbReference type="ChEBI" id="CHEBI:58297"/>
        <dbReference type="EC" id="1.11.1.27"/>
    </reaction>
</comment>
<dbReference type="Pfam" id="PF08534">
    <property type="entry name" value="Redoxin"/>
    <property type="match status" value="1"/>
</dbReference>
<reference evidence="9" key="1">
    <citation type="submission" date="2017-05" db="EMBL/GenBank/DDBJ databases">
        <authorList>
            <person name="Rodrigo-Torres L."/>
            <person name="Arahal R. D."/>
            <person name="Lucena T."/>
        </authorList>
    </citation>
    <scope>NUCLEOTIDE SEQUENCE [LARGE SCALE GENOMIC DNA]</scope>
    <source>
        <strain evidence="9">CECT 8649</strain>
    </source>
</reference>
<dbReference type="PANTHER" id="PTHR10430:SF16">
    <property type="entry name" value="PEROXIREDOXIN-5, MITOCHONDRIAL"/>
    <property type="match status" value="1"/>
</dbReference>
<dbReference type="EMBL" id="FXXP01000001">
    <property type="protein sequence ID" value="SMX26774.1"/>
    <property type="molecule type" value="Genomic_DNA"/>
</dbReference>
<name>A0A238J976_9RHOB</name>
<comment type="function">
    <text evidence="6">Thiol-specific peroxidase that catalyzes the reduction of hydrogen peroxide and organic hydroperoxides to water and alcohols, respectively. Plays a role in cell protection against oxidative stress by detoxifying peroxides.</text>
</comment>
<proteinExistence type="inferred from homology"/>
<dbReference type="GO" id="GO:0042744">
    <property type="term" value="P:hydrogen peroxide catabolic process"/>
    <property type="evidence" value="ECO:0007669"/>
    <property type="project" value="TreeGrafter"/>
</dbReference>
<dbReference type="GO" id="GO:0008379">
    <property type="term" value="F:thioredoxin peroxidase activity"/>
    <property type="evidence" value="ECO:0007669"/>
    <property type="project" value="InterPro"/>
</dbReference>
<evidence type="ECO:0000256" key="1">
    <source>
        <dbReference type="ARBA" id="ARBA00022559"/>
    </source>
</evidence>
<organism evidence="8 9">
    <name type="scientific">Pelagimonas phthalicica</name>
    <dbReference type="NCBI Taxonomy" id="1037362"/>
    <lineage>
        <taxon>Bacteria</taxon>
        <taxon>Pseudomonadati</taxon>
        <taxon>Pseudomonadota</taxon>
        <taxon>Alphaproteobacteria</taxon>
        <taxon>Rhodobacterales</taxon>
        <taxon>Roseobacteraceae</taxon>
        <taxon>Pelagimonas</taxon>
    </lineage>
</organism>
<dbReference type="EC" id="1.11.1.27" evidence="6"/>
<dbReference type="InterPro" id="IPR013766">
    <property type="entry name" value="Thioredoxin_domain"/>
</dbReference>
<keyword evidence="3 6" id="KW-0560">Oxidoreductase</keyword>
<evidence type="ECO:0000313" key="8">
    <source>
        <dbReference type="EMBL" id="SMX26774.1"/>
    </source>
</evidence>
<keyword evidence="9" id="KW-1185">Reference proteome</keyword>
<evidence type="ECO:0000256" key="5">
    <source>
        <dbReference type="PIRSR" id="PIRSR637944-1"/>
    </source>
</evidence>
<dbReference type="Gene3D" id="3.40.30.10">
    <property type="entry name" value="Glutaredoxin"/>
    <property type="match status" value="1"/>
</dbReference>
<dbReference type="OrthoDB" id="9800621at2"/>
<feature type="active site" description="Cysteine sulfenic acid (-SOH) intermediate" evidence="5">
    <location>
        <position position="49"/>
    </location>
</feature>
<keyword evidence="2 6" id="KW-0049">Antioxidant</keyword>
<dbReference type="CDD" id="cd03013">
    <property type="entry name" value="PRX5_like"/>
    <property type="match status" value="1"/>
</dbReference>
<dbReference type="SUPFAM" id="SSF52833">
    <property type="entry name" value="Thioredoxin-like"/>
    <property type="match status" value="1"/>
</dbReference>
<accession>A0A238J976</accession>
<dbReference type="GO" id="GO:0034599">
    <property type="term" value="P:cellular response to oxidative stress"/>
    <property type="evidence" value="ECO:0007669"/>
    <property type="project" value="InterPro"/>
</dbReference>
<dbReference type="InterPro" id="IPR036249">
    <property type="entry name" value="Thioredoxin-like_sf"/>
</dbReference>
<comment type="similarity">
    <text evidence="6">Belongs to the peroxiredoxin family. Prx5 subfamily.</text>
</comment>
<keyword evidence="1 6" id="KW-0575">Peroxidase</keyword>
<evidence type="ECO:0000259" key="7">
    <source>
        <dbReference type="PROSITE" id="PS51352"/>
    </source>
</evidence>
<dbReference type="PANTHER" id="PTHR10430">
    <property type="entry name" value="PEROXIREDOXIN"/>
    <property type="match status" value="1"/>
</dbReference>
<dbReference type="InterPro" id="IPR037944">
    <property type="entry name" value="PRX5-like"/>
</dbReference>
<evidence type="ECO:0000313" key="9">
    <source>
        <dbReference type="Proteomes" id="UP000225972"/>
    </source>
</evidence>
<protein>
    <recommendedName>
        <fullName evidence="6">Glutathione-dependent peroxiredoxin</fullName>
        <ecNumber evidence="6">1.11.1.27</ecNumber>
    </recommendedName>
</protein>
<dbReference type="RefSeq" id="WP_099242840.1">
    <property type="nucleotide sequence ID" value="NZ_FXXP01000001.1"/>
</dbReference>
<evidence type="ECO:0000256" key="2">
    <source>
        <dbReference type="ARBA" id="ARBA00022862"/>
    </source>
</evidence>
<keyword evidence="4 6" id="KW-0676">Redox-active center</keyword>
<sequence>MSISVGDKLPEAQLCRMGAEGPEQVAMSSLTAGRKVVIFGLPGAYTGTCSSAHVPSFMRVREDLAAKGVDEVICLSVNDPFVMAAWGESTGASAAGITMLGDAEAGFTTAIGMDFSAPPVGLINRSKRYALMAEDGEVKVLHLEENPGVCDISGGEAMRDAL</sequence>
<dbReference type="GO" id="GO:0005737">
    <property type="term" value="C:cytoplasm"/>
    <property type="evidence" value="ECO:0007669"/>
    <property type="project" value="TreeGrafter"/>
</dbReference>
<evidence type="ECO:0000256" key="3">
    <source>
        <dbReference type="ARBA" id="ARBA00023002"/>
    </source>
</evidence>
<evidence type="ECO:0000256" key="6">
    <source>
        <dbReference type="RuleBase" id="RU366011"/>
    </source>
</evidence>
<evidence type="ECO:0000256" key="4">
    <source>
        <dbReference type="ARBA" id="ARBA00023284"/>
    </source>
</evidence>
<dbReference type="Proteomes" id="UP000225972">
    <property type="component" value="Unassembled WGS sequence"/>
</dbReference>
<gene>
    <name evidence="8" type="ORF">TRP8649_00859</name>
</gene>
<dbReference type="PROSITE" id="PS51352">
    <property type="entry name" value="THIOREDOXIN_2"/>
    <property type="match status" value="1"/>
</dbReference>
<feature type="domain" description="Thioredoxin" evidence="7">
    <location>
        <begin position="3"/>
        <end position="162"/>
    </location>
</feature>
<dbReference type="AlphaFoldDB" id="A0A238J976"/>